<evidence type="ECO:0000256" key="7">
    <source>
        <dbReference type="ARBA" id="ARBA00023033"/>
    </source>
</evidence>
<evidence type="ECO:0000313" key="9">
    <source>
        <dbReference type="EMBL" id="EJF56531.1"/>
    </source>
</evidence>
<dbReference type="Pfam" id="PF00067">
    <property type="entry name" value="p450"/>
    <property type="match status" value="1"/>
</dbReference>
<comment type="similarity">
    <text evidence="3">Belongs to the cytochrome P450 family.</text>
</comment>
<evidence type="ECO:0000256" key="6">
    <source>
        <dbReference type="ARBA" id="ARBA00023004"/>
    </source>
</evidence>
<dbReference type="Gene3D" id="1.10.630.10">
    <property type="entry name" value="Cytochrome P450"/>
    <property type="match status" value="1"/>
</dbReference>
<dbReference type="OMA" id="YWRVISA"/>
<dbReference type="GeneID" id="18843784"/>
<keyword evidence="6 8" id="KW-0408">Iron</keyword>
<dbReference type="InterPro" id="IPR036396">
    <property type="entry name" value="Cyt_P450_sf"/>
</dbReference>
<evidence type="ECO:0000256" key="3">
    <source>
        <dbReference type="ARBA" id="ARBA00010617"/>
    </source>
</evidence>
<dbReference type="SUPFAM" id="SSF48264">
    <property type="entry name" value="Cytochrome P450"/>
    <property type="match status" value="1"/>
</dbReference>
<dbReference type="AlphaFoldDB" id="R7SK51"/>
<evidence type="ECO:0000313" key="10">
    <source>
        <dbReference type="Proteomes" id="UP000053319"/>
    </source>
</evidence>
<dbReference type="OrthoDB" id="6692864at2759"/>
<name>R7SK51_DICSQ</name>
<dbReference type="InterPro" id="IPR050121">
    <property type="entry name" value="Cytochrome_P450_monoxygenase"/>
</dbReference>
<evidence type="ECO:0000256" key="8">
    <source>
        <dbReference type="PIRSR" id="PIRSR602401-1"/>
    </source>
</evidence>
<evidence type="ECO:0000256" key="5">
    <source>
        <dbReference type="ARBA" id="ARBA00023002"/>
    </source>
</evidence>
<dbReference type="GO" id="GO:0016705">
    <property type="term" value="F:oxidoreductase activity, acting on paired donors, with incorporation or reduction of molecular oxygen"/>
    <property type="evidence" value="ECO:0007669"/>
    <property type="project" value="InterPro"/>
</dbReference>
<dbReference type="KEGG" id="dsq:DICSQDRAFT_71401"/>
<dbReference type="HOGENOM" id="CLU_001570_14_10_1"/>
<dbReference type="InterPro" id="IPR001128">
    <property type="entry name" value="Cyt_P450"/>
</dbReference>
<dbReference type="EMBL" id="JH719469">
    <property type="protein sequence ID" value="EJF56531.1"/>
    <property type="molecule type" value="Genomic_DNA"/>
</dbReference>
<dbReference type="RefSeq" id="XP_007370763.1">
    <property type="nucleotide sequence ID" value="XM_007370701.1"/>
</dbReference>
<keyword evidence="4 8" id="KW-0479">Metal-binding</keyword>
<dbReference type="Proteomes" id="UP000053319">
    <property type="component" value="Unassembled WGS sequence"/>
</dbReference>
<comment type="pathway">
    <text evidence="2">Secondary metabolite biosynthesis.</text>
</comment>
<dbReference type="GO" id="GO:0020037">
    <property type="term" value="F:heme binding"/>
    <property type="evidence" value="ECO:0007669"/>
    <property type="project" value="InterPro"/>
</dbReference>
<comment type="cofactor">
    <cofactor evidence="1 8">
        <name>heme</name>
        <dbReference type="ChEBI" id="CHEBI:30413"/>
    </cofactor>
</comment>
<dbReference type="PRINTS" id="PR00385">
    <property type="entry name" value="P450"/>
</dbReference>
<dbReference type="GO" id="GO:0005506">
    <property type="term" value="F:iron ion binding"/>
    <property type="evidence" value="ECO:0007669"/>
    <property type="project" value="InterPro"/>
</dbReference>
<keyword evidence="8" id="KW-0349">Heme</keyword>
<dbReference type="PRINTS" id="PR00463">
    <property type="entry name" value="EP450I"/>
</dbReference>
<evidence type="ECO:0000256" key="1">
    <source>
        <dbReference type="ARBA" id="ARBA00001971"/>
    </source>
</evidence>
<feature type="binding site" description="axial binding residue" evidence="8">
    <location>
        <position position="453"/>
    </location>
    <ligand>
        <name>heme</name>
        <dbReference type="ChEBI" id="CHEBI:30413"/>
    </ligand>
    <ligandPart>
        <name>Fe</name>
        <dbReference type="ChEBI" id="CHEBI:18248"/>
    </ligandPart>
</feature>
<gene>
    <name evidence="9" type="ORF">DICSQDRAFT_71401</name>
</gene>
<keyword evidence="5" id="KW-0560">Oxidoreductase</keyword>
<accession>R7SK51</accession>
<dbReference type="InterPro" id="IPR002401">
    <property type="entry name" value="Cyt_P450_E_grp-I"/>
</dbReference>
<dbReference type="PANTHER" id="PTHR24305">
    <property type="entry name" value="CYTOCHROME P450"/>
    <property type="match status" value="1"/>
</dbReference>
<dbReference type="GO" id="GO:0004497">
    <property type="term" value="F:monooxygenase activity"/>
    <property type="evidence" value="ECO:0007669"/>
    <property type="project" value="UniProtKB-KW"/>
</dbReference>
<organism evidence="9 10">
    <name type="scientific">Dichomitus squalens (strain LYAD-421)</name>
    <name type="common">Western red white-rot fungus</name>
    <dbReference type="NCBI Taxonomy" id="732165"/>
    <lineage>
        <taxon>Eukaryota</taxon>
        <taxon>Fungi</taxon>
        <taxon>Dikarya</taxon>
        <taxon>Basidiomycota</taxon>
        <taxon>Agaricomycotina</taxon>
        <taxon>Agaricomycetes</taxon>
        <taxon>Polyporales</taxon>
        <taxon>Polyporaceae</taxon>
        <taxon>Dichomitus</taxon>
    </lineage>
</organism>
<evidence type="ECO:0000256" key="4">
    <source>
        <dbReference type="ARBA" id="ARBA00022723"/>
    </source>
</evidence>
<dbReference type="PANTHER" id="PTHR24305:SF187">
    <property type="entry name" value="P450, PUTATIVE (EUROFUNG)-RELATED"/>
    <property type="match status" value="1"/>
</dbReference>
<protein>
    <submittedName>
        <fullName evidence="9">Cytochrome P450</fullName>
    </submittedName>
</protein>
<keyword evidence="7" id="KW-0503">Monooxygenase</keyword>
<evidence type="ECO:0000256" key="2">
    <source>
        <dbReference type="ARBA" id="ARBA00005179"/>
    </source>
</evidence>
<proteinExistence type="inferred from homology"/>
<reference evidence="9 10" key="1">
    <citation type="journal article" date="2012" name="Science">
        <title>The Paleozoic origin of enzymatic lignin decomposition reconstructed from 31 fungal genomes.</title>
        <authorList>
            <person name="Floudas D."/>
            <person name="Binder M."/>
            <person name="Riley R."/>
            <person name="Barry K."/>
            <person name="Blanchette R.A."/>
            <person name="Henrissat B."/>
            <person name="Martinez A.T."/>
            <person name="Otillar R."/>
            <person name="Spatafora J.W."/>
            <person name="Yadav J.S."/>
            <person name="Aerts A."/>
            <person name="Benoit I."/>
            <person name="Boyd A."/>
            <person name="Carlson A."/>
            <person name="Copeland A."/>
            <person name="Coutinho P.M."/>
            <person name="de Vries R.P."/>
            <person name="Ferreira P."/>
            <person name="Findley K."/>
            <person name="Foster B."/>
            <person name="Gaskell J."/>
            <person name="Glotzer D."/>
            <person name="Gorecki P."/>
            <person name="Heitman J."/>
            <person name="Hesse C."/>
            <person name="Hori C."/>
            <person name="Igarashi K."/>
            <person name="Jurgens J.A."/>
            <person name="Kallen N."/>
            <person name="Kersten P."/>
            <person name="Kohler A."/>
            <person name="Kuees U."/>
            <person name="Kumar T.K.A."/>
            <person name="Kuo A."/>
            <person name="LaButti K."/>
            <person name="Larrondo L.F."/>
            <person name="Lindquist E."/>
            <person name="Ling A."/>
            <person name="Lombard V."/>
            <person name="Lucas S."/>
            <person name="Lundell T."/>
            <person name="Martin R."/>
            <person name="McLaughlin D.J."/>
            <person name="Morgenstern I."/>
            <person name="Morin E."/>
            <person name="Murat C."/>
            <person name="Nagy L.G."/>
            <person name="Nolan M."/>
            <person name="Ohm R.A."/>
            <person name="Patyshakuliyeva A."/>
            <person name="Rokas A."/>
            <person name="Ruiz-Duenas F.J."/>
            <person name="Sabat G."/>
            <person name="Salamov A."/>
            <person name="Samejima M."/>
            <person name="Schmutz J."/>
            <person name="Slot J.C."/>
            <person name="St John F."/>
            <person name="Stenlid J."/>
            <person name="Sun H."/>
            <person name="Sun S."/>
            <person name="Syed K."/>
            <person name="Tsang A."/>
            <person name="Wiebenga A."/>
            <person name="Young D."/>
            <person name="Pisabarro A."/>
            <person name="Eastwood D.C."/>
            <person name="Martin F."/>
            <person name="Cullen D."/>
            <person name="Grigoriev I.V."/>
            <person name="Hibbett D.S."/>
        </authorList>
    </citation>
    <scope>NUCLEOTIDE SEQUENCE [LARGE SCALE GENOMIC DNA]</scope>
    <source>
        <strain evidence="9 10">LYAD-421 SS1</strain>
    </source>
</reference>
<sequence>MTFFTLFIFPDVYGCEKGLQDIISALSIHVASLLCSIAAYRISPFHPLAWYPGPPLAKVTKFWGVWLSWTGTQHRVFLNLHRKHGPFVRTGPNELSVADIRAVTEVLGASGLSKGEWYSARQDPNAPRNLIVLTGEAHANRRRLWNRGLSTESLREYEPVLSNRVKQFMVHLMAAAPVGSLDISQSIGYFTFDFMGDMVYLCPLHMLSNGGDESGFWDMLNRFSVAASIISHIPWIFPIVQRVPFLSRDLKRLRKFGLELAMGRMQRGARMKDLWYHLSDEAHMEKKKPSISDVIADGALAVIAGADTTAGALTALVYFVLRNTECYHKLRDEVDRIYPRGTDATDITLHDRLVWMDACINETLRLQPPVPTNGPRQVPYDGLGVNIAGCYVPPGTQVYLPPYSIHRDPRYFSPLPDTFLLSRWLQSQSESSGNVTALNQHGFIPFSHGPANCVGRHLARMEIKMVISELIQKFDLQFAEEFDSGGWCDTIKDYLVTTRGPLLVNLKPRCSNL</sequence>